<dbReference type="InterPro" id="IPR036291">
    <property type="entry name" value="NAD(P)-bd_dom_sf"/>
</dbReference>
<accession>A0AAX6HV57</accession>
<dbReference type="Proteomes" id="UP001140949">
    <property type="component" value="Unassembled WGS sequence"/>
</dbReference>
<evidence type="ECO:0000256" key="4">
    <source>
        <dbReference type="ARBA" id="ARBA00055943"/>
    </source>
</evidence>
<evidence type="ECO:0000256" key="1">
    <source>
        <dbReference type="ARBA" id="ARBA00025714"/>
    </source>
</evidence>
<comment type="catalytic activity">
    <reaction evidence="3">
        <text>(10bR,4aS)-noroxomaritidine + NADPH + H(+) = (10bR,4aS)-oxomaritidine + NADP(+)</text>
        <dbReference type="Rhea" id="RHEA:63196"/>
        <dbReference type="ChEBI" id="CHEBI:15378"/>
        <dbReference type="ChEBI" id="CHEBI:57783"/>
        <dbReference type="ChEBI" id="CHEBI:58349"/>
        <dbReference type="ChEBI" id="CHEBI:133995"/>
        <dbReference type="ChEBI" id="CHEBI:146208"/>
    </reaction>
    <physiologicalReaction direction="left-to-right" evidence="3">
        <dbReference type="Rhea" id="RHEA:63197"/>
    </physiologicalReaction>
</comment>
<dbReference type="Pfam" id="PF13561">
    <property type="entry name" value="adh_short_C2"/>
    <property type="match status" value="1"/>
</dbReference>
<comment type="catalytic activity">
    <reaction evidence="2">
        <text>(10bS,4aR)-noroxomaritidine + NADPH + H(+) = (10bS,4aR)-oxomaritidine + NADP(+)</text>
        <dbReference type="Rhea" id="RHEA:63200"/>
        <dbReference type="ChEBI" id="CHEBI:15378"/>
        <dbReference type="ChEBI" id="CHEBI:57783"/>
        <dbReference type="ChEBI" id="CHEBI:58349"/>
        <dbReference type="ChEBI" id="CHEBI:133996"/>
        <dbReference type="ChEBI" id="CHEBI:146209"/>
    </reaction>
    <physiologicalReaction direction="left-to-right" evidence="2">
        <dbReference type="Rhea" id="RHEA:63201"/>
    </physiologicalReaction>
</comment>
<comment type="function">
    <text evidence="4">In the Amaryllidaceae alkaloids biosynthesic pathway, catalyzes the conversion of noroxomaritidine to oxomaritidine, a precursor of haemanthamine- and crinamine-type alkaloids, promising anticancer agents. Can also, to some extent, catalyze the condensation of 3,4-dihydroxybenzaldehyde (3,4-DHBA) and tyramine to produce norbelladine, and of isovanillin and tyramine to produce 4'-O-methylnorbelladine.</text>
</comment>
<organism evidence="6 7">
    <name type="scientific">Iris pallida</name>
    <name type="common">Sweet iris</name>
    <dbReference type="NCBI Taxonomy" id="29817"/>
    <lineage>
        <taxon>Eukaryota</taxon>
        <taxon>Viridiplantae</taxon>
        <taxon>Streptophyta</taxon>
        <taxon>Embryophyta</taxon>
        <taxon>Tracheophyta</taxon>
        <taxon>Spermatophyta</taxon>
        <taxon>Magnoliopsida</taxon>
        <taxon>Liliopsida</taxon>
        <taxon>Asparagales</taxon>
        <taxon>Iridaceae</taxon>
        <taxon>Iridoideae</taxon>
        <taxon>Irideae</taxon>
        <taxon>Iris</taxon>
    </lineage>
</organism>
<reference evidence="6" key="1">
    <citation type="journal article" date="2023" name="GigaByte">
        <title>Genome assembly of the bearded iris, Iris pallida Lam.</title>
        <authorList>
            <person name="Bruccoleri R.E."/>
            <person name="Oakeley E.J."/>
            <person name="Faust A.M.E."/>
            <person name="Altorfer M."/>
            <person name="Dessus-Babus S."/>
            <person name="Burckhardt D."/>
            <person name="Oertli M."/>
            <person name="Naumann U."/>
            <person name="Petersen F."/>
            <person name="Wong J."/>
        </authorList>
    </citation>
    <scope>NUCLEOTIDE SEQUENCE</scope>
    <source>
        <strain evidence="6">GSM-AAB239-AS_SAM_17_03QT</strain>
    </source>
</reference>
<name>A0AAX6HV57_IRIPA</name>
<dbReference type="AlphaFoldDB" id="A0AAX6HV57"/>
<dbReference type="SUPFAM" id="SSF51735">
    <property type="entry name" value="NAD(P)-binding Rossmann-fold domains"/>
    <property type="match status" value="1"/>
</dbReference>
<protein>
    <recommendedName>
        <fullName evidence="5">Noroxomaritidine/norcraugsodine reductase</fullName>
    </recommendedName>
</protein>
<dbReference type="InterPro" id="IPR002347">
    <property type="entry name" value="SDR_fam"/>
</dbReference>
<dbReference type="PANTHER" id="PTHR42820">
    <property type="entry name" value="SHORT-CHAIN DEHYDROGENASE REDUCTASE"/>
    <property type="match status" value="1"/>
</dbReference>
<dbReference type="EMBL" id="JANAVB010006599">
    <property type="protein sequence ID" value="KAJ6844601.1"/>
    <property type="molecule type" value="Genomic_DNA"/>
</dbReference>
<sequence length="271" mass="27682">MSKPRLEGKVAIITGAASGIGEAAARLFAANGAVVVIADIQDKLGLQVAASIGGPDKCCYRRCDVTDEEQVEATVAYALATYGRLDIMYSNAGVLGLLAGTLDFSKEDFERVMAVNVRGTALAVKHAARAMLARGVRGSIVCTASVAGRQGGHAFPVYTMSKHAVVGLVRAAAADLGQHGIRVNSVSPFMVATGMSTGMHGSTADTVEEFSAALANLKGGGVLKAAHVAEAAMFLASEESAFISGHDLVVDGGASVVYPSIMPALASLSKL</sequence>
<comment type="similarity">
    <text evidence="1">Belongs to the short-chain dehydrogenases/reductases (SDR) family. SDR65C subfamily.</text>
</comment>
<dbReference type="PANTHER" id="PTHR42820:SF16">
    <property type="entry name" value="SHORT-CHAIN DEHYDROGENASE REDUCTASE 3B"/>
    <property type="match status" value="1"/>
</dbReference>
<reference evidence="6" key="2">
    <citation type="submission" date="2023-04" db="EMBL/GenBank/DDBJ databases">
        <authorList>
            <person name="Bruccoleri R.E."/>
            <person name="Oakeley E.J."/>
            <person name="Faust A.-M."/>
            <person name="Dessus-Babus S."/>
            <person name="Altorfer M."/>
            <person name="Burckhardt D."/>
            <person name="Oertli M."/>
            <person name="Naumann U."/>
            <person name="Petersen F."/>
            <person name="Wong J."/>
        </authorList>
    </citation>
    <scope>NUCLEOTIDE SEQUENCE</scope>
    <source>
        <strain evidence="6">GSM-AAB239-AS_SAM_17_03QT</strain>
        <tissue evidence="6">Leaf</tissue>
    </source>
</reference>
<keyword evidence="7" id="KW-1185">Reference proteome</keyword>
<comment type="caution">
    <text evidence="6">The sequence shown here is derived from an EMBL/GenBank/DDBJ whole genome shotgun (WGS) entry which is preliminary data.</text>
</comment>
<evidence type="ECO:0000313" key="7">
    <source>
        <dbReference type="Proteomes" id="UP001140949"/>
    </source>
</evidence>
<proteinExistence type="inferred from homology"/>
<dbReference type="FunFam" id="3.40.50.720:FF:000084">
    <property type="entry name" value="Short-chain dehydrogenase reductase"/>
    <property type="match status" value="1"/>
</dbReference>
<evidence type="ECO:0000313" key="6">
    <source>
        <dbReference type="EMBL" id="KAJ6844601.1"/>
    </source>
</evidence>
<dbReference type="Gene3D" id="3.40.50.720">
    <property type="entry name" value="NAD(P)-binding Rossmann-like Domain"/>
    <property type="match status" value="1"/>
</dbReference>
<dbReference type="PROSITE" id="PS00061">
    <property type="entry name" value="ADH_SHORT"/>
    <property type="match status" value="1"/>
</dbReference>
<gene>
    <name evidence="6" type="ORF">M6B38_293405</name>
</gene>
<dbReference type="InterPro" id="IPR020904">
    <property type="entry name" value="Sc_DH/Rdtase_CS"/>
</dbReference>
<evidence type="ECO:0000256" key="5">
    <source>
        <dbReference type="ARBA" id="ARBA00069361"/>
    </source>
</evidence>
<dbReference type="PRINTS" id="PR00081">
    <property type="entry name" value="GDHRDH"/>
</dbReference>
<evidence type="ECO:0000256" key="3">
    <source>
        <dbReference type="ARBA" id="ARBA00052456"/>
    </source>
</evidence>
<evidence type="ECO:0000256" key="2">
    <source>
        <dbReference type="ARBA" id="ARBA00050958"/>
    </source>
</evidence>
<dbReference type="PRINTS" id="PR00080">
    <property type="entry name" value="SDRFAMILY"/>
</dbReference>